<dbReference type="Proteomes" id="UP000002304">
    <property type="component" value="Unassembled WGS sequence"/>
</dbReference>
<protein>
    <recommendedName>
        <fullName evidence="3">Autochaperone domain-containing protein</fullName>
    </recommendedName>
</protein>
<accession>J0QSQ0</accession>
<dbReference type="HOGENOM" id="CLU_648151_0_0_5"/>
<dbReference type="SUPFAM" id="SSF51126">
    <property type="entry name" value="Pectin lyase-like"/>
    <property type="match status" value="2"/>
</dbReference>
<comment type="caution">
    <text evidence="1">The sequence shown here is derived from an EMBL/GenBank/DDBJ whole genome shotgun (WGS) entry which is preliminary data.</text>
</comment>
<reference evidence="1 2" key="1">
    <citation type="submission" date="2012-03" db="EMBL/GenBank/DDBJ databases">
        <title>The Genome Sequence of Bartonella vinsonii subsp. arupensis OK-94-513.</title>
        <authorList>
            <consortium name="The Broad Institute Genome Sequencing Platform"/>
            <consortium name="The Broad Institute Genome Sequencing Center for Infectious Disease"/>
            <person name="Feldgarden M."/>
            <person name="Kirby J."/>
            <person name="Kosoy M."/>
            <person name="Birtles R."/>
            <person name="Probert W.S."/>
            <person name="Chiaraviglio L."/>
            <person name="Young S.K."/>
            <person name="Zeng Q."/>
            <person name="Gargeya S."/>
            <person name="Fitzgerald M."/>
            <person name="Haas B."/>
            <person name="Abouelleil A."/>
            <person name="Alvarado L."/>
            <person name="Arachchi H.M."/>
            <person name="Berlin A."/>
            <person name="Chapman S.B."/>
            <person name="Gearin G."/>
            <person name="Goldberg J."/>
            <person name="Griggs A."/>
            <person name="Gujja S."/>
            <person name="Hansen M."/>
            <person name="Heiman D."/>
            <person name="Howarth C."/>
            <person name="Larimer J."/>
            <person name="Lui A."/>
            <person name="MacDonald P.J.P."/>
            <person name="McCowen C."/>
            <person name="Montmayeur A."/>
            <person name="Murphy C."/>
            <person name="Neiman D."/>
            <person name="Pearson M."/>
            <person name="Priest M."/>
            <person name="Roberts A."/>
            <person name="Saif S."/>
            <person name="Shea T."/>
            <person name="Sisk P."/>
            <person name="Stolte C."/>
            <person name="Sykes S."/>
            <person name="Wortman J."/>
            <person name="Nusbaum C."/>
            <person name="Birren B."/>
        </authorList>
    </citation>
    <scope>NUCLEOTIDE SEQUENCE [LARGE SCALE GENOMIC DNA]</scope>
    <source>
        <strain evidence="1 2">OK-94-513</strain>
    </source>
</reference>
<feature type="non-terminal residue" evidence="1">
    <location>
        <position position="443"/>
    </location>
</feature>
<evidence type="ECO:0008006" key="3">
    <source>
        <dbReference type="Google" id="ProtNLM"/>
    </source>
</evidence>
<dbReference type="STRING" id="1094562.ME1_01407"/>
<organism evidence="1 2">
    <name type="scientific">Bartonella vinsonii subsp. arupensis OK-94-513</name>
    <dbReference type="NCBI Taxonomy" id="1094562"/>
    <lineage>
        <taxon>Bacteria</taxon>
        <taxon>Pseudomonadati</taxon>
        <taxon>Pseudomonadota</taxon>
        <taxon>Alphaproteobacteria</taxon>
        <taxon>Hyphomicrobiales</taxon>
        <taxon>Bartonellaceae</taxon>
        <taxon>Bartonella</taxon>
    </lineage>
</organism>
<name>J0QSQ0_BARVI</name>
<proteinExistence type="predicted"/>
<evidence type="ECO:0000313" key="2">
    <source>
        <dbReference type="Proteomes" id="UP000002304"/>
    </source>
</evidence>
<dbReference type="EMBL" id="AILZ01000041">
    <property type="protein sequence ID" value="EJF86114.1"/>
    <property type="molecule type" value="Genomic_DNA"/>
</dbReference>
<sequence>MVNVFYNHAFVCGFTTAILYFLQVINVNASESDPESSFYECSDGKTHTITNKTYHLKNSREMSSPPVAAIYVEKKGTVVEASQITVIGDKPSVVFSYGGYVQDGGELILTDSNFKDIPALRAHDGVIKMTGGKIEGISHALFAAEKETDVSLDGVDIEIAPDNLNTEGVGLISGFNAMVRMSNSTVTFNEIGSFSTRFGGRYLLDNMIIKGEGKKKRSKVNARKKSIMPEAFEIFRVGNVHLRDNTLQQAFEVFQGGNVHLRDSTLQLTDMHGFLIKNYSGYAYANGQLLAKYGILGNFKNTNIQIENSHISMQGESAHGLYFHILDPEETAVMLSRNDEKLSDMRTIIMGVSSVFLSNTTFSVPDGTAIYATGTNGYGAKGTLELSEETKVSGNLLLKAENNASLFIKADASTIIGGIRTEDVSTVNLQLAHGSTWFLKKRK</sequence>
<evidence type="ECO:0000313" key="1">
    <source>
        <dbReference type="EMBL" id="EJF86114.1"/>
    </source>
</evidence>
<gene>
    <name evidence="1" type="ORF">ME1_01407</name>
</gene>
<dbReference type="AlphaFoldDB" id="J0QSQ0"/>
<dbReference type="InterPro" id="IPR011050">
    <property type="entry name" value="Pectin_lyase_fold/virulence"/>
</dbReference>